<accession>A0ABS5IVK4</accession>
<gene>
    <name evidence="11" type="ORF">KE626_06690</name>
</gene>
<comment type="caution">
    <text evidence="11">The sequence shown here is derived from an EMBL/GenBank/DDBJ whole genome shotgun (WGS) entry which is preliminary data.</text>
</comment>
<comment type="similarity">
    <text evidence="7">Belongs to the TonB-dependent receptor family.</text>
</comment>
<dbReference type="EMBL" id="JAGTXB010000002">
    <property type="protein sequence ID" value="MBS0026989.1"/>
    <property type="molecule type" value="Genomic_DNA"/>
</dbReference>
<keyword evidence="8" id="KW-0732">Signal</keyword>
<dbReference type="Pfam" id="PF07715">
    <property type="entry name" value="Plug"/>
    <property type="match status" value="1"/>
</dbReference>
<dbReference type="Pfam" id="PF13715">
    <property type="entry name" value="CarbopepD_reg_2"/>
    <property type="match status" value="1"/>
</dbReference>
<dbReference type="InterPro" id="IPR012910">
    <property type="entry name" value="Plug_dom"/>
</dbReference>
<feature type="chain" id="PRO_5045914081" evidence="8">
    <location>
        <begin position="34"/>
        <end position="1091"/>
    </location>
</feature>
<dbReference type="PROSITE" id="PS52016">
    <property type="entry name" value="TONB_DEPENDENT_REC_3"/>
    <property type="match status" value="1"/>
</dbReference>
<protein>
    <submittedName>
        <fullName evidence="11">SusC/RagA family TonB-linked outer membrane protein</fullName>
    </submittedName>
</protein>
<evidence type="ECO:0000313" key="11">
    <source>
        <dbReference type="EMBL" id="MBS0026989.1"/>
    </source>
</evidence>
<evidence type="ECO:0000256" key="6">
    <source>
        <dbReference type="ARBA" id="ARBA00023237"/>
    </source>
</evidence>
<dbReference type="RefSeq" id="WP_211972079.1">
    <property type="nucleotide sequence ID" value="NZ_JAGTXB010000002.1"/>
</dbReference>
<sequence>MGRNSLRRWLRQLLVCGSITALLSVSFTSVLHAQDGGKVRRITVSGQQLTLESVFKAIKKQTGLTVFYDSRLLNDQEKVSLDFKDTKLEDVLNYVLSNRNISFEIRRNQVIVLNRRVGNSNIVIAQPFALSGKVTDTDGVPLPGVTIKVTGTNAGTSTGSQGEYVLNGIPEDAVLEVTYVGSVSQHIAVSKRMVINIKLARATSVLDETVIMGYGTTTKRYNTGAISRINSAVFEEQPVGNPLLAMQGRAPGLLITSTSGKAGANVSVQIRGQNSIGENSPYVTRNEPLYIVDGVPFFSVPLNQFDALGTPVQGSRSPLNSISPDDIASIEILKDGDATAIYGSKGANGVILITTKKAKRNGKLAVNANVYAGAGKVTHMLDMLNTEQYLALRKEAFANDSITPTAANAPDLVTYDQHAYTDWQKYLIGGTAHISNAQVSLSGGDSKNRFMLSSSYHNETTVNPGDGRDKRIAVNASYDFTSESNRFNLAFATNYTNDDDKNFSGDLATVYNLPPNFPLYKADGKMNWDMGDNPAARLMQRYNNKTGYLNSNVTMRYAILENLQVKVNLGYNENSMDQYLANPLASLDPRYYKQSSASFGNTKRKGFIVEPQVDYNIKLGSGNLKALAGATWQKRTSDGYYITATGYPTDEVIGTMQGATSLQASSSYGNPNVGFNDYRYQSFFGRLTYNLQGKYVVNATMRRDGSSRFAPENRYGNFGAIGAAWLFGEESFVKEHLPFLSFGKLRSSYGTTGNDMIGDYGYLATWTVSGGAYNGVSALSPSRIANSDFGWEKVAKTDVALETGFLKDRILFNINFYSNRTTNQLVGYNLPYTAGFTTIQYNLPAVVRNQGWELELTSTNISRGAFKWTTSANITIPKNKLVSYPGLESSTNRYNYALGQPLMVTKGYVLTQVDPKTGLPGFESLDFNKRAVLGSRTPEYYGGLQNTLRYKNWQLDIFFQYSKQSGYNYYNNAWNNIGALGNFDVSALGRWQKAGDVTNIPKATTYLPTWYNYMTSSENWGDASFIRLKNVYLAYNIPSALMSKLKLSSCRIYLQGQNLLTITNYLGFDPETQGIFQPPLKMYTAGIQLSL</sequence>
<keyword evidence="2 7" id="KW-0813">Transport</keyword>
<dbReference type="InterPro" id="IPR039426">
    <property type="entry name" value="TonB-dep_rcpt-like"/>
</dbReference>
<organism evidence="11 12">
    <name type="scientific">Chitinophaga hostae</name>
    <dbReference type="NCBI Taxonomy" id="2831022"/>
    <lineage>
        <taxon>Bacteria</taxon>
        <taxon>Pseudomonadati</taxon>
        <taxon>Bacteroidota</taxon>
        <taxon>Chitinophagia</taxon>
        <taxon>Chitinophagales</taxon>
        <taxon>Chitinophagaceae</taxon>
        <taxon>Chitinophaga</taxon>
    </lineage>
</organism>
<dbReference type="NCBIfam" id="TIGR04056">
    <property type="entry name" value="OMP_RagA_SusC"/>
    <property type="match status" value="1"/>
</dbReference>
<evidence type="ECO:0000256" key="5">
    <source>
        <dbReference type="ARBA" id="ARBA00023136"/>
    </source>
</evidence>
<evidence type="ECO:0000256" key="2">
    <source>
        <dbReference type="ARBA" id="ARBA00022448"/>
    </source>
</evidence>
<keyword evidence="12" id="KW-1185">Reference proteome</keyword>
<comment type="subcellular location">
    <subcellularLocation>
        <location evidence="1 7">Cell outer membrane</location>
        <topology evidence="1 7">Multi-pass membrane protein</topology>
    </subcellularLocation>
</comment>
<evidence type="ECO:0000256" key="4">
    <source>
        <dbReference type="ARBA" id="ARBA00022692"/>
    </source>
</evidence>
<evidence type="ECO:0000259" key="10">
    <source>
        <dbReference type="Pfam" id="PF07715"/>
    </source>
</evidence>
<feature type="domain" description="Secretin/TonB short N-terminal" evidence="9">
    <location>
        <begin position="65"/>
        <end position="113"/>
    </location>
</feature>
<dbReference type="InterPro" id="IPR023996">
    <property type="entry name" value="TonB-dep_OMP_SusC/RagA"/>
</dbReference>
<evidence type="ECO:0000259" key="9">
    <source>
        <dbReference type="Pfam" id="PF07660"/>
    </source>
</evidence>
<feature type="domain" description="TonB-dependent receptor plug" evidence="10">
    <location>
        <begin position="219"/>
        <end position="350"/>
    </location>
</feature>
<evidence type="ECO:0000256" key="1">
    <source>
        <dbReference type="ARBA" id="ARBA00004571"/>
    </source>
</evidence>
<dbReference type="InterPro" id="IPR011662">
    <property type="entry name" value="Secretin/TonB_short_N"/>
</dbReference>
<dbReference type="InterPro" id="IPR023997">
    <property type="entry name" value="TonB-dep_OMP_SusC/RagA_CS"/>
</dbReference>
<evidence type="ECO:0000256" key="8">
    <source>
        <dbReference type="SAM" id="SignalP"/>
    </source>
</evidence>
<dbReference type="SUPFAM" id="SSF56935">
    <property type="entry name" value="Porins"/>
    <property type="match status" value="1"/>
</dbReference>
<dbReference type="SUPFAM" id="SSF49464">
    <property type="entry name" value="Carboxypeptidase regulatory domain-like"/>
    <property type="match status" value="1"/>
</dbReference>
<dbReference type="Pfam" id="PF07660">
    <property type="entry name" value="STN"/>
    <property type="match status" value="1"/>
</dbReference>
<dbReference type="Gene3D" id="2.170.130.10">
    <property type="entry name" value="TonB-dependent receptor, plug domain"/>
    <property type="match status" value="1"/>
</dbReference>
<evidence type="ECO:0000256" key="3">
    <source>
        <dbReference type="ARBA" id="ARBA00022452"/>
    </source>
</evidence>
<dbReference type="InterPro" id="IPR036942">
    <property type="entry name" value="Beta-barrel_TonB_sf"/>
</dbReference>
<proteinExistence type="inferred from homology"/>
<dbReference type="NCBIfam" id="TIGR04057">
    <property type="entry name" value="SusC_RagA_signa"/>
    <property type="match status" value="1"/>
</dbReference>
<keyword evidence="3 7" id="KW-1134">Transmembrane beta strand</keyword>
<keyword evidence="6 7" id="KW-0998">Cell outer membrane</keyword>
<dbReference type="InterPro" id="IPR008969">
    <property type="entry name" value="CarboxyPept-like_regulatory"/>
</dbReference>
<dbReference type="Proteomes" id="UP000676386">
    <property type="component" value="Unassembled WGS sequence"/>
</dbReference>
<keyword evidence="4 7" id="KW-0812">Transmembrane</keyword>
<keyword evidence="5 7" id="KW-0472">Membrane</keyword>
<feature type="signal peptide" evidence="8">
    <location>
        <begin position="1"/>
        <end position="33"/>
    </location>
</feature>
<dbReference type="Gene3D" id="2.60.40.1120">
    <property type="entry name" value="Carboxypeptidase-like, regulatory domain"/>
    <property type="match status" value="1"/>
</dbReference>
<reference evidence="11 12" key="1">
    <citation type="submission" date="2021-04" db="EMBL/GenBank/DDBJ databases">
        <title>Chitinophaga sp. nov., isolated from the rhizosphere soil.</title>
        <authorList>
            <person name="He S."/>
        </authorList>
    </citation>
    <scope>NUCLEOTIDE SEQUENCE [LARGE SCALE GENOMIC DNA]</scope>
    <source>
        <strain evidence="11 12">2R12</strain>
    </source>
</reference>
<evidence type="ECO:0000313" key="12">
    <source>
        <dbReference type="Proteomes" id="UP000676386"/>
    </source>
</evidence>
<evidence type="ECO:0000256" key="7">
    <source>
        <dbReference type="PROSITE-ProRule" id="PRU01360"/>
    </source>
</evidence>
<dbReference type="Gene3D" id="2.40.170.20">
    <property type="entry name" value="TonB-dependent receptor, beta-barrel domain"/>
    <property type="match status" value="1"/>
</dbReference>
<dbReference type="InterPro" id="IPR037066">
    <property type="entry name" value="Plug_dom_sf"/>
</dbReference>
<name>A0ABS5IVK4_9BACT</name>